<reference evidence="2" key="1">
    <citation type="journal article" date="2022" name="Int. J. Mol. Sci.">
        <title>Draft Genome of Tanacetum Coccineum: Genomic Comparison of Closely Related Tanacetum-Family Plants.</title>
        <authorList>
            <person name="Yamashiro T."/>
            <person name="Shiraishi A."/>
            <person name="Nakayama K."/>
            <person name="Satake H."/>
        </authorList>
    </citation>
    <scope>NUCLEOTIDE SEQUENCE</scope>
</reference>
<keyword evidence="2" id="KW-0548">Nucleotidyltransferase</keyword>
<keyword evidence="2" id="KW-0695">RNA-directed DNA polymerase</keyword>
<sequence>MYSVASWNIRGLNWCPKQKEVLQVVNKNNLSVCAILESHVDVLAVYDTCKKVNIRVDNKTLFCSYVYADNYYVDRHALWNNLAGHAGLMRDKSWVLLDCVQRMEVIDVNSSGLHFTWNQKPKGSNGILKKIDMIIGNLQFNDDFSGSFAIFQPYRILDHSSCVLRIPKVVKRLKGLKSLFHKLLHTHGNLHDQVKMLRVELDEVQRAIDRDPSCQSLRDDHAHYLLAFKKASLDEERFLRQKSKKVDVMVRDITDSEIRGALFSMGDDKSPGPDGYTTAFFKKESGCYGRDITDSEIDAWNVVGSDVTCTIRDFFSNGKLLKEIIANRIKDDLGDLVSIKQSAFVSGRRISDNIMLTQELMWNYHKRSGPPRCAFKVDIQKAYDTVDWNFLKLVLVGCGFHQKMMEWIMVCVTSTSYSVCVNGNIHGWFNGKRGLRQGNHLSPYLFTLVIEVLTLILQQSVHNAEEFQYHDRCDHQRSVNLCFADDLFLFARGHPNSVQVIMHALEEFKNVSGLVPSILKSTAFFCNVPNALKATIMSSMPFVEGFPVLYCLYLTWVHVNTVMIDHVTEEMHFLQPELALGKLSIQSLLPQQLQHQLQMNLMILLSL</sequence>
<feature type="domain" description="Reverse transcriptase" evidence="1">
    <location>
        <begin position="317"/>
        <end position="524"/>
    </location>
</feature>
<dbReference type="InterPro" id="IPR043502">
    <property type="entry name" value="DNA/RNA_pol_sf"/>
</dbReference>
<name>A0ABQ4WLZ5_9ASTR</name>
<gene>
    <name evidence="2" type="ORF">Tco_0627256</name>
</gene>
<comment type="caution">
    <text evidence="2">The sequence shown here is derived from an EMBL/GenBank/DDBJ whole genome shotgun (WGS) entry which is preliminary data.</text>
</comment>
<dbReference type="Proteomes" id="UP001151760">
    <property type="component" value="Unassembled WGS sequence"/>
</dbReference>
<reference evidence="2" key="2">
    <citation type="submission" date="2022-01" db="EMBL/GenBank/DDBJ databases">
        <authorList>
            <person name="Yamashiro T."/>
            <person name="Shiraishi A."/>
            <person name="Satake H."/>
            <person name="Nakayama K."/>
        </authorList>
    </citation>
    <scope>NUCLEOTIDE SEQUENCE</scope>
</reference>
<dbReference type="Pfam" id="PF00078">
    <property type="entry name" value="RVT_1"/>
    <property type="match status" value="1"/>
</dbReference>
<keyword evidence="3" id="KW-1185">Reference proteome</keyword>
<dbReference type="CDD" id="cd01650">
    <property type="entry name" value="RT_nLTR_like"/>
    <property type="match status" value="1"/>
</dbReference>
<dbReference type="EMBL" id="BQNB010008757">
    <property type="protein sequence ID" value="GJS53894.1"/>
    <property type="molecule type" value="Genomic_DNA"/>
</dbReference>
<dbReference type="PANTHER" id="PTHR46890:SF48">
    <property type="entry name" value="RNA-DIRECTED DNA POLYMERASE"/>
    <property type="match status" value="1"/>
</dbReference>
<dbReference type="SUPFAM" id="SSF56672">
    <property type="entry name" value="DNA/RNA polymerases"/>
    <property type="match status" value="1"/>
</dbReference>
<dbReference type="GO" id="GO:0003964">
    <property type="term" value="F:RNA-directed DNA polymerase activity"/>
    <property type="evidence" value="ECO:0007669"/>
    <property type="project" value="UniProtKB-KW"/>
</dbReference>
<dbReference type="SUPFAM" id="SSF56219">
    <property type="entry name" value="DNase I-like"/>
    <property type="match status" value="1"/>
</dbReference>
<dbReference type="InterPro" id="IPR000477">
    <property type="entry name" value="RT_dom"/>
</dbReference>
<dbReference type="InterPro" id="IPR052343">
    <property type="entry name" value="Retrotransposon-Effector_Assoc"/>
</dbReference>
<organism evidence="2 3">
    <name type="scientific">Tanacetum coccineum</name>
    <dbReference type="NCBI Taxonomy" id="301880"/>
    <lineage>
        <taxon>Eukaryota</taxon>
        <taxon>Viridiplantae</taxon>
        <taxon>Streptophyta</taxon>
        <taxon>Embryophyta</taxon>
        <taxon>Tracheophyta</taxon>
        <taxon>Spermatophyta</taxon>
        <taxon>Magnoliopsida</taxon>
        <taxon>eudicotyledons</taxon>
        <taxon>Gunneridae</taxon>
        <taxon>Pentapetalae</taxon>
        <taxon>asterids</taxon>
        <taxon>campanulids</taxon>
        <taxon>Asterales</taxon>
        <taxon>Asteraceae</taxon>
        <taxon>Asteroideae</taxon>
        <taxon>Anthemideae</taxon>
        <taxon>Anthemidinae</taxon>
        <taxon>Tanacetum</taxon>
    </lineage>
</organism>
<evidence type="ECO:0000313" key="3">
    <source>
        <dbReference type="Proteomes" id="UP001151760"/>
    </source>
</evidence>
<dbReference type="PANTHER" id="PTHR46890">
    <property type="entry name" value="NON-LTR RETROLELEMENT REVERSE TRANSCRIPTASE-LIKE PROTEIN-RELATED"/>
    <property type="match status" value="1"/>
</dbReference>
<evidence type="ECO:0000259" key="1">
    <source>
        <dbReference type="Pfam" id="PF00078"/>
    </source>
</evidence>
<keyword evidence="2" id="KW-0808">Transferase</keyword>
<proteinExistence type="predicted"/>
<protein>
    <submittedName>
        <fullName evidence="2">RNA-directed DNA polymerase</fullName>
    </submittedName>
</protein>
<accession>A0ABQ4WLZ5</accession>
<dbReference type="InterPro" id="IPR036691">
    <property type="entry name" value="Endo/exonu/phosph_ase_sf"/>
</dbReference>
<evidence type="ECO:0000313" key="2">
    <source>
        <dbReference type="EMBL" id="GJS53894.1"/>
    </source>
</evidence>